<dbReference type="FunFam" id="3.40.50.300:FF:002300">
    <property type="entry name" value="ABC transporter G family protein"/>
    <property type="match status" value="1"/>
</dbReference>
<dbReference type="GO" id="GO:0031288">
    <property type="term" value="P:sorocarp morphogenesis"/>
    <property type="evidence" value="ECO:0007669"/>
    <property type="project" value="UniProtKB-ARBA"/>
</dbReference>
<feature type="transmembrane region" description="Helical" evidence="9">
    <location>
        <begin position="527"/>
        <end position="548"/>
    </location>
</feature>
<evidence type="ECO:0000256" key="2">
    <source>
        <dbReference type="ARBA" id="ARBA00022448"/>
    </source>
</evidence>
<keyword evidence="6 9" id="KW-1133">Transmembrane helix</keyword>
<proteinExistence type="predicted"/>
<evidence type="ECO:0000259" key="10">
    <source>
        <dbReference type="PROSITE" id="PS50893"/>
    </source>
</evidence>
<feature type="transmembrane region" description="Helical" evidence="9">
    <location>
        <begin position="568"/>
        <end position="592"/>
    </location>
</feature>
<accession>A0AAN7YSZ7</accession>
<dbReference type="InterPro" id="IPR003593">
    <property type="entry name" value="AAA+_ATPase"/>
</dbReference>
<evidence type="ECO:0000313" key="11">
    <source>
        <dbReference type="EMBL" id="KAK5579361.1"/>
    </source>
</evidence>
<dbReference type="InterPro" id="IPR050352">
    <property type="entry name" value="ABCG_transporters"/>
</dbReference>
<feature type="transmembrane region" description="Helical" evidence="9">
    <location>
        <begin position="718"/>
        <end position="737"/>
    </location>
</feature>
<keyword evidence="7 9" id="KW-0472">Membrane</keyword>
<evidence type="ECO:0000256" key="4">
    <source>
        <dbReference type="ARBA" id="ARBA00022741"/>
    </source>
</evidence>
<comment type="subcellular location">
    <subcellularLocation>
        <location evidence="1">Membrane</location>
        <topology evidence="1">Multi-pass membrane protein</topology>
    </subcellularLocation>
</comment>
<organism evidence="11 12">
    <name type="scientific">Dictyostelium firmibasis</name>
    <dbReference type="NCBI Taxonomy" id="79012"/>
    <lineage>
        <taxon>Eukaryota</taxon>
        <taxon>Amoebozoa</taxon>
        <taxon>Evosea</taxon>
        <taxon>Eumycetozoa</taxon>
        <taxon>Dictyostelia</taxon>
        <taxon>Dictyosteliales</taxon>
        <taxon>Dictyosteliaceae</taxon>
        <taxon>Dictyostelium</taxon>
    </lineage>
</organism>
<dbReference type="PANTHER" id="PTHR48041:SF96">
    <property type="entry name" value="ABC TRANSPORTER G FAMILY MEMBER 7"/>
    <property type="match status" value="1"/>
</dbReference>
<dbReference type="PANTHER" id="PTHR48041">
    <property type="entry name" value="ABC TRANSPORTER G FAMILY MEMBER 28"/>
    <property type="match status" value="1"/>
</dbReference>
<feature type="region of interest" description="Disordered" evidence="8">
    <location>
        <begin position="110"/>
        <end position="157"/>
    </location>
</feature>
<keyword evidence="4" id="KW-0547">Nucleotide-binding</keyword>
<feature type="transmembrane region" description="Helical" evidence="9">
    <location>
        <begin position="604"/>
        <end position="624"/>
    </location>
</feature>
<dbReference type="PROSITE" id="PS00211">
    <property type="entry name" value="ABC_TRANSPORTER_1"/>
    <property type="match status" value="1"/>
</dbReference>
<gene>
    <name evidence="11" type="ORF">RB653_009043</name>
</gene>
<protein>
    <recommendedName>
        <fullName evidence="10">ABC transporter domain-containing protein</fullName>
    </recommendedName>
</protein>
<feature type="transmembrane region" description="Helical" evidence="9">
    <location>
        <begin position="636"/>
        <end position="654"/>
    </location>
</feature>
<comment type="caution">
    <text evidence="11">The sequence shown here is derived from an EMBL/GenBank/DDBJ whole genome shotgun (WGS) entry which is preliminary data.</text>
</comment>
<dbReference type="InterPro" id="IPR017871">
    <property type="entry name" value="ABC_transporter-like_CS"/>
</dbReference>
<dbReference type="CDD" id="cd03213">
    <property type="entry name" value="ABCG_EPDR"/>
    <property type="match status" value="1"/>
</dbReference>
<evidence type="ECO:0000256" key="3">
    <source>
        <dbReference type="ARBA" id="ARBA00022692"/>
    </source>
</evidence>
<reference evidence="11 12" key="1">
    <citation type="submission" date="2023-11" db="EMBL/GenBank/DDBJ databases">
        <title>Dfirmibasis_genome.</title>
        <authorList>
            <person name="Edelbroek B."/>
            <person name="Kjellin J."/>
            <person name="Jerlstrom-Hultqvist J."/>
            <person name="Soderbom F."/>
        </authorList>
    </citation>
    <scope>NUCLEOTIDE SEQUENCE [LARGE SCALE GENOMIC DNA]</scope>
    <source>
        <strain evidence="11 12">TNS-C-14</strain>
    </source>
</reference>
<evidence type="ECO:0000256" key="6">
    <source>
        <dbReference type="ARBA" id="ARBA00022989"/>
    </source>
</evidence>
<dbReference type="InterPro" id="IPR027417">
    <property type="entry name" value="P-loop_NTPase"/>
</dbReference>
<keyword evidence="5" id="KW-0067">ATP-binding</keyword>
<dbReference type="GO" id="GO:0016887">
    <property type="term" value="F:ATP hydrolysis activity"/>
    <property type="evidence" value="ECO:0007669"/>
    <property type="project" value="InterPro"/>
</dbReference>
<dbReference type="Gene3D" id="3.40.50.300">
    <property type="entry name" value="P-loop containing nucleotide triphosphate hydrolases"/>
    <property type="match status" value="1"/>
</dbReference>
<dbReference type="SUPFAM" id="SSF52540">
    <property type="entry name" value="P-loop containing nucleoside triphosphate hydrolases"/>
    <property type="match status" value="1"/>
</dbReference>
<feature type="compositionally biased region" description="Polar residues" evidence="8">
    <location>
        <begin position="138"/>
        <end position="157"/>
    </location>
</feature>
<evidence type="ECO:0000313" key="12">
    <source>
        <dbReference type="Proteomes" id="UP001344447"/>
    </source>
</evidence>
<keyword evidence="3 9" id="KW-0812">Transmembrane</keyword>
<dbReference type="Proteomes" id="UP001344447">
    <property type="component" value="Unassembled WGS sequence"/>
</dbReference>
<dbReference type="GO" id="GO:0031152">
    <property type="term" value="P:aggregation involved in sorocarp development"/>
    <property type="evidence" value="ECO:0007669"/>
    <property type="project" value="UniProtKB-ARBA"/>
</dbReference>
<dbReference type="GO" id="GO:0140359">
    <property type="term" value="F:ABC-type transporter activity"/>
    <property type="evidence" value="ECO:0007669"/>
    <property type="project" value="InterPro"/>
</dbReference>
<dbReference type="GO" id="GO:0005524">
    <property type="term" value="F:ATP binding"/>
    <property type="evidence" value="ECO:0007669"/>
    <property type="project" value="UniProtKB-KW"/>
</dbReference>
<keyword evidence="12" id="KW-1185">Reference proteome</keyword>
<dbReference type="InterPro" id="IPR013525">
    <property type="entry name" value="ABC2_TM"/>
</dbReference>
<feature type="transmembrane region" description="Helical" evidence="9">
    <location>
        <begin position="494"/>
        <end position="515"/>
    </location>
</feature>
<sequence>MEEIISINNNRNNFNSESVTNNNNIENNNIENNNIENNNIENNNIENNNNNNINLENLSSSSSLELYNNYNNNINNSLTNLNSSLIANNIGVQVIFENISYKTENRNYKKQLKDEKKRKKKLGMERSDPTDPNPSYDVESSTPSIQTPQSRSSIIPKNSLNISKIDQSVNPQIMTNNGKIEKEITILSNVSGIIEKGEMVGLFGPSGSGKSTLLDILANRKSTGTITGKILVNGKEIGDAYKKYCSYVTQEEILLQTSTVEETLKFHADLRLPGSNEQEKWKIVEQVIKDIGLTKKAKSKIGGILPGGMMVKGLSGGEKKRVSIGCALVTNPSLVFLDEPTSGLDSLNALKVMKVLMNLTVTKGVTVICSIHQPRPEIYHLFNKIMIILKGRMIYCGNDVLNYFSSLPNQYQCPIHTNPADFILDTCHEISESDHCEEISESWETNWRDNMLAVSRIQPFNRSIEPSKTCSLLYQYKILVKRNFKDFFRNSSAYVTRLSGGFMIGLLFSACFGTLSSSQEDVLKISGILFFLIAVLNLIPFTCITLFISNREIFNSERASKIYHSLPFYLSSITTEAFIQFLVSLIVSILVYSINHLRWNFSSFFITYFILYLINLLSDLYIIAISNITGKSDLTFIYGTTISITFLLFMGHLVPVKQLPKSFGWIHWINPLYYGYATVMVSQFKDYPLECPSDFCQFPNGNDVLKFYGLEDWTISKGIGILIVWICFFFVSGYWAISKLNKEKR</sequence>
<feature type="domain" description="ABC transporter" evidence="10">
    <location>
        <begin position="169"/>
        <end position="415"/>
    </location>
</feature>
<keyword evidence="2" id="KW-0813">Transport</keyword>
<dbReference type="SMART" id="SM00382">
    <property type="entry name" value="AAA"/>
    <property type="match status" value="1"/>
</dbReference>
<evidence type="ECO:0000256" key="5">
    <source>
        <dbReference type="ARBA" id="ARBA00022840"/>
    </source>
</evidence>
<dbReference type="GO" id="GO:0016020">
    <property type="term" value="C:membrane"/>
    <property type="evidence" value="ECO:0007669"/>
    <property type="project" value="UniProtKB-SubCell"/>
</dbReference>
<dbReference type="Pfam" id="PF00005">
    <property type="entry name" value="ABC_tran"/>
    <property type="match status" value="1"/>
</dbReference>
<evidence type="ECO:0000256" key="9">
    <source>
        <dbReference type="SAM" id="Phobius"/>
    </source>
</evidence>
<evidence type="ECO:0000256" key="8">
    <source>
        <dbReference type="SAM" id="MobiDB-lite"/>
    </source>
</evidence>
<evidence type="ECO:0000256" key="7">
    <source>
        <dbReference type="ARBA" id="ARBA00023136"/>
    </source>
</evidence>
<name>A0AAN7YSZ7_9MYCE</name>
<evidence type="ECO:0000256" key="1">
    <source>
        <dbReference type="ARBA" id="ARBA00004141"/>
    </source>
</evidence>
<dbReference type="Pfam" id="PF01061">
    <property type="entry name" value="ABC2_membrane"/>
    <property type="match status" value="1"/>
</dbReference>
<dbReference type="PROSITE" id="PS50893">
    <property type="entry name" value="ABC_TRANSPORTER_2"/>
    <property type="match status" value="1"/>
</dbReference>
<dbReference type="InterPro" id="IPR003439">
    <property type="entry name" value="ABC_transporter-like_ATP-bd"/>
</dbReference>
<dbReference type="EMBL" id="JAVFKY010000003">
    <property type="protein sequence ID" value="KAK5579361.1"/>
    <property type="molecule type" value="Genomic_DNA"/>
</dbReference>
<dbReference type="AlphaFoldDB" id="A0AAN7YSZ7"/>